<dbReference type="PANTHER" id="PTHR46310">
    <property type="entry name" value="AMIDASE 1"/>
    <property type="match status" value="1"/>
</dbReference>
<evidence type="ECO:0000259" key="1">
    <source>
        <dbReference type="Pfam" id="PF01425"/>
    </source>
</evidence>
<proteinExistence type="predicted"/>
<accession>A0A0P7BBI4</accession>
<dbReference type="Pfam" id="PF01425">
    <property type="entry name" value="Amidase"/>
    <property type="match status" value="1"/>
</dbReference>
<protein>
    <recommendedName>
        <fullName evidence="1">Amidase domain-containing protein</fullName>
    </recommendedName>
</protein>
<feature type="domain" description="Amidase" evidence="1">
    <location>
        <begin position="146"/>
        <end position="264"/>
    </location>
</feature>
<dbReference type="EMBL" id="LKCW01000022">
    <property type="protein sequence ID" value="KPM44210.1"/>
    <property type="molecule type" value="Genomic_DNA"/>
</dbReference>
<dbReference type="STRING" id="78410.A0A0P7BBI4"/>
<dbReference type="SUPFAM" id="SSF75304">
    <property type="entry name" value="Amidase signature (AS) enzymes"/>
    <property type="match status" value="1"/>
</dbReference>
<keyword evidence="3" id="KW-1185">Reference proteome</keyword>
<name>A0A0P7BBI4_9HYPO</name>
<organism evidence="2 3">
    <name type="scientific">Neonectria ditissima</name>
    <dbReference type="NCBI Taxonomy" id="78410"/>
    <lineage>
        <taxon>Eukaryota</taxon>
        <taxon>Fungi</taxon>
        <taxon>Dikarya</taxon>
        <taxon>Ascomycota</taxon>
        <taxon>Pezizomycotina</taxon>
        <taxon>Sordariomycetes</taxon>
        <taxon>Hypocreomycetidae</taxon>
        <taxon>Hypocreales</taxon>
        <taxon>Nectriaceae</taxon>
        <taxon>Neonectria</taxon>
    </lineage>
</organism>
<dbReference type="OrthoDB" id="5423360at2759"/>
<dbReference type="AlphaFoldDB" id="A0A0P7BBI4"/>
<reference evidence="2 3" key="1">
    <citation type="submission" date="2015-09" db="EMBL/GenBank/DDBJ databases">
        <title>Draft genome of a European isolate of the apple canker pathogen Neonectria ditissima.</title>
        <authorList>
            <person name="Gomez-Cortecero A."/>
            <person name="Harrison R.J."/>
            <person name="Armitage A.D."/>
        </authorList>
    </citation>
    <scope>NUCLEOTIDE SEQUENCE [LARGE SCALE GENOMIC DNA]</scope>
    <source>
        <strain evidence="2 3">R09/05</strain>
    </source>
</reference>
<dbReference type="InterPro" id="IPR036928">
    <property type="entry name" value="AS_sf"/>
</dbReference>
<sequence length="481" mass="53534">MEGPSTDLALVVNSVPYQLVNKDFRSRVLEPEISCQTDFLRLIVFYGADESAVDFRPSAVQLLKETWKADWEFAKSTNASVFDDGLYVGYQGRIFQPWRIYHDENLTMTVTYQPHEGRLIELDNTLAGASSLRIVVPPQSYSRSTATPDKPLKGVTIAVKDIFDIEGSKTTLCNRAWAEYHAPKTDTAPCVKRLQDLGAWVVGKTRLNAMVVREETMECVEWLAPYNPRGDGYQTSSGSSSGSCAALGAYPWVDFAIGSDRTASLGRPRVRARYEAINNLTGGAVAGIVSRVRDREGPFRVSQDGTQAGTLPYYKDAIQIVKEFYDGYTKEFGKTPFVHRALRWRWETADTVTPEERDEGWQRIYTYGKWLLDNIFTEGSILVLPIDEGRPNYRDTPPPAFGLLSGYSSLYVSPIAGTPEVTAPIGEILYDSEITHRKEPFPISVNVAAPPGTDLALIDLIHQTLDKGGKPIRLNTGRSIL</sequence>
<gene>
    <name evidence="2" type="ORF">AK830_g2374</name>
</gene>
<evidence type="ECO:0000313" key="2">
    <source>
        <dbReference type="EMBL" id="KPM44210.1"/>
    </source>
</evidence>
<evidence type="ECO:0000313" key="3">
    <source>
        <dbReference type="Proteomes" id="UP000050424"/>
    </source>
</evidence>
<dbReference type="InterPro" id="IPR023631">
    <property type="entry name" value="Amidase_dom"/>
</dbReference>
<dbReference type="PANTHER" id="PTHR46310:SF7">
    <property type="entry name" value="AMIDASE 1"/>
    <property type="match status" value="1"/>
</dbReference>
<dbReference type="Proteomes" id="UP000050424">
    <property type="component" value="Unassembled WGS sequence"/>
</dbReference>
<comment type="caution">
    <text evidence="2">The sequence shown here is derived from an EMBL/GenBank/DDBJ whole genome shotgun (WGS) entry which is preliminary data.</text>
</comment>
<dbReference type="Gene3D" id="3.90.1300.10">
    <property type="entry name" value="Amidase signature (AS) domain"/>
    <property type="match status" value="1"/>
</dbReference>